<dbReference type="EMBL" id="PTRA01000011">
    <property type="protein sequence ID" value="PQA53036.1"/>
    <property type="molecule type" value="Genomic_DNA"/>
</dbReference>
<dbReference type="AlphaFoldDB" id="A0A2S7IET4"/>
<dbReference type="InterPro" id="IPR024072">
    <property type="entry name" value="DHFR-like_dom_sf"/>
</dbReference>
<name>A0A2S7IET4_9BACT</name>
<dbReference type="Gene3D" id="3.40.430.10">
    <property type="entry name" value="Dihydrofolate Reductase, subunit A"/>
    <property type="match status" value="1"/>
</dbReference>
<evidence type="ECO:0000313" key="2">
    <source>
        <dbReference type="EMBL" id="PQA53036.1"/>
    </source>
</evidence>
<gene>
    <name evidence="2" type="ORF">C5O19_25470</name>
</gene>
<dbReference type="InterPro" id="IPR002734">
    <property type="entry name" value="RibDG_C"/>
</dbReference>
<evidence type="ECO:0000313" key="3">
    <source>
        <dbReference type="Proteomes" id="UP000239590"/>
    </source>
</evidence>
<dbReference type="OrthoDB" id="195113at2"/>
<accession>A0A2S7IET4</accession>
<comment type="caution">
    <text evidence="2">The sequence shown here is derived from an EMBL/GenBank/DDBJ whole genome shotgun (WGS) entry which is preliminary data.</text>
</comment>
<dbReference type="PANTHER" id="PTHR38011:SF11">
    <property type="entry name" value="2,5-DIAMINO-6-RIBOSYLAMINO-4(3H)-PYRIMIDINONE 5'-PHOSPHATE REDUCTASE"/>
    <property type="match status" value="1"/>
</dbReference>
<proteinExistence type="predicted"/>
<keyword evidence="3" id="KW-1185">Reference proteome</keyword>
<organism evidence="2 3">
    <name type="scientific">Siphonobacter curvatus</name>
    <dbReference type="NCBI Taxonomy" id="2094562"/>
    <lineage>
        <taxon>Bacteria</taxon>
        <taxon>Pseudomonadati</taxon>
        <taxon>Bacteroidota</taxon>
        <taxon>Cytophagia</taxon>
        <taxon>Cytophagales</taxon>
        <taxon>Cytophagaceae</taxon>
        <taxon>Siphonobacter</taxon>
    </lineage>
</organism>
<dbReference type="GO" id="GO:0009231">
    <property type="term" value="P:riboflavin biosynthetic process"/>
    <property type="evidence" value="ECO:0007669"/>
    <property type="project" value="InterPro"/>
</dbReference>
<dbReference type="SUPFAM" id="SSF53597">
    <property type="entry name" value="Dihydrofolate reductase-like"/>
    <property type="match status" value="1"/>
</dbReference>
<reference evidence="3" key="1">
    <citation type="submission" date="2018-02" db="EMBL/GenBank/DDBJ databases">
        <title>Genome sequencing of Solimonas sp. HR-BB.</title>
        <authorList>
            <person name="Lee Y."/>
            <person name="Jeon C.O."/>
        </authorList>
    </citation>
    <scope>NUCLEOTIDE SEQUENCE [LARGE SCALE GENOMIC DNA]</scope>
    <source>
        <strain evidence="3">HR-U</strain>
    </source>
</reference>
<protein>
    <submittedName>
        <fullName evidence="2">Deaminase</fullName>
    </submittedName>
</protein>
<dbReference type="RefSeq" id="WP_104716190.1">
    <property type="nucleotide sequence ID" value="NZ_PTRA01000011.1"/>
</dbReference>
<dbReference type="GO" id="GO:0008703">
    <property type="term" value="F:5-amino-6-(5-phosphoribosylamino)uracil reductase activity"/>
    <property type="evidence" value="ECO:0007669"/>
    <property type="project" value="InterPro"/>
</dbReference>
<dbReference type="PANTHER" id="PTHR38011">
    <property type="entry name" value="DIHYDROFOLATE REDUCTASE FAMILY PROTEIN (AFU_ORTHOLOGUE AFUA_8G06820)"/>
    <property type="match status" value="1"/>
</dbReference>
<feature type="domain" description="Bacterial bifunctional deaminase-reductase C-terminal" evidence="1">
    <location>
        <begin position="3"/>
        <end position="181"/>
    </location>
</feature>
<dbReference type="Pfam" id="PF01872">
    <property type="entry name" value="RibD_C"/>
    <property type="match status" value="1"/>
</dbReference>
<sequence>MRKLKIQVQMTLDGYIAGPNGEMDWMTLPWTPDLEAYVGEITQPVDTILLSRKLAEGFIPYWASIASQADHPEVAAGQKFTETPKVVFSRTLAESAWESTVLARDLIQEVSHLKQQTGGDLIAYGGATFVSSLIQHGLIDEYHLLINPVAIGQGMPIFRELTQYQQLDLVQTRAFACGIVLMQYVNKREG</sequence>
<dbReference type="Proteomes" id="UP000239590">
    <property type="component" value="Unassembled WGS sequence"/>
</dbReference>
<evidence type="ECO:0000259" key="1">
    <source>
        <dbReference type="Pfam" id="PF01872"/>
    </source>
</evidence>
<dbReference type="InterPro" id="IPR050765">
    <property type="entry name" value="Riboflavin_Biosynth_HTPR"/>
</dbReference>